<gene>
    <name evidence="7" type="ORF">BJG266_LOCUS16033</name>
    <name evidence="8" type="ORF">QVE165_LOCUS29661</name>
</gene>
<evidence type="ECO:0000256" key="5">
    <source>
        <dbReference type="ARBA" id="ARBA00023136"/>
    </source>
</evidence>
<dbReference type="InterPro" id="IPR027417">
    <property type="entry name" value="P-loop_NTPase"/>
</dbReference>
<dbReference type="Pfam" id="PF00350">
    <property type="entry name" value="Dynamin_N"/>
    <property type="match status" value="1"/>
</dbReference>
<organism evidence="7 10">
    <name type="scientific">Adineta steineri</name>
    <dbReference type="NCBI Taxonomy" id="433720"/>
    <lineage>
        <taxon>Eukaryota</taxon>
        <taxon>Metazoa</taxon>
        <taxon>Spiralia</taxon>
        <taxon>Gnathifera</taxon>
        <taxon>Rotifera</taxon>
        <taxon>Eurotatoria</taxon>
        <taxon>Bdelloidea</taxon>
        <taxon>Adinetida</taxon>
        <taxon>Adinetidae</taxon>
        <taxon>Adineta</taxon>
    </lineage>
</organism>
<dbReference type="AlphaFoldDB" id="A0A814H0G3"/>
<feature type="domain" description="Dynamin N-terminal" evidence="6">
    <location>
        <begin position="63"/>
        <end position="336"/>
    </location>
</feature>
<dbReference type="EMBL" id="CAJNOM010000240">
    <property type="protein sequence ID" value="CAF1272270.1"/>
    <property type="molecule type" value="Genomic_DNA"/>
</dbReference>
<dbReference type="PANTHER" id="PTHR10465:SF0">
    <property type="entry name" value="SARCALUMENIN"/>
    <property type="match status" value="1"/>
</dbReference>
<dbReference type="Proteomes" id="UP000663877">
    <property type="component" value="Unassembled WGS sequence"/>
</dbReference>
<reference evidence="7" key="1">
    <citation type="submission" date="2021-02" db="EMBL/GenBank/DDBJ databases">
        <authorList>
            <person name="Nowell W R."/>
        </authorList>
    </citation>
    <scope>NUCLEOTIDE SEQUENCE</scope>
</reference>
<protein>
    <recommendedName>
        <fullName evidence="6">Dynamin N-terminal domain-containing protein</fullName>
    </recommendedName>
</protein>
<keyword evidence="5" id="KW-0472">Membrane</keyword>
<evidence type="ECO:0000313" key="8">
    <source>
        <dbReference type="EMBL" id="CAF1272270.1"/>
    </source>
</evidence>
<accession>A0A814H0G3</accession>
<dbReference type="GO" id="GO:0016020">
    <property type="term" value="C:membrane"/>
    <property type="evidence" value="ECO:0007669"/>
    <property type="project" value="UniProtKB-SubCell"/>
</dbReference>
<dbReference type="GO" id="GO:0007005">
    <property type="term" value="P:mitochondrion organization"/>
    <property type="evidence" value="ECO:0007669"/>
    <property type="project" value="UniProtKB-ARBA"/>
</dbReference>
<dbReference type="PANTHER" id="PTHR10465">
    <property type="entry name" value="TRANSMEMBRANE GTPASE FZO1"/>
    <property type="match status" value="1"/>
</dbReference>
<evidence type="ECO:0000256" key="2">
    <source>
        <dbReference type="ARBA" id="ARBA00022741"/>
    </source>
</evidence>
<keyword evidence="2" id="KW-0547">Nucleotide-binding</keyword>
<comment type="subcellular location">
    <subcellularLocation>
        <location evidence="1">Membrane</location>
    </subcellularLocation>
</comment>
<keyword evidence="3" id="KW-0378">Hydrolase</keyword>
<dbReference type="GO" id="GO:0003924">
    <property type="term" value="F:GTPase activity"/>
    <property type="evidence" value="ECO:0007669"/>
    <property type="project" value="InterPro"/>
</dbReference>
<proteinExistence type="predicted"/>
<name>A0A814H0G3_9BILA</name>
<dbReference type="Proteomes" id="UP000663832">
    <property type="component" value="Unassembled WGS sequence"/>
</dbReference>
<evidence type="ECO:0000313" key="10">
    <source>
        <dbReference type="Proteomes" id="UP000663877"/>
    </source>
</evidence>
<evidence type="ECO:0000256" key="1">
    <source>
        <dbReference type="ARBA" id="ARBA00004370"/>
    </source>
</evidence>
<evidence type="ECO:0000313" key="7">
    <source>
        <dbReference type="EMBL" id="CAF1002910.1"/>
    </source>
</evidence>
<dbReference type="InterPro" id="IPR027094">
    <property type="entry name" value="Mitofusin_fam"/>
</dbReference>
<keyword evidence="9" id="KW-1185">Reference proteome</keyword>
<dbReference type="GO" id="GO:0005525">
    <property type="term" value="F:GTP binding"/>
    <property type="evidence" value="ECO:0007669"/>
    <property type="project" value="UniProtKB-KW"/>
</dbReference>
<evidence type="ECO:0000259" key="6">
    <source>
        <dbReference type="Pfam" id="PF00350"/>
    </source>
</evidence>
<comment type="caution">
    <text evidence="7">The sequence shown here is derived from an EMBL/GenBank/DDBJ whole genome shotgun (WGS) entry which is preliminary data.</text>
</comment>
<dbReference type="Gene3D" id="3.40.50.300">
    <property type="entry name" value="P-loop containing nucleotide triphosphate hydrolases"/>
    <property type="match status" value="2"/>
</dbReference>
<dbReference type="SUPFAM" id="SSF52540">
    <property type="entry name" value="P-loop containing nucleoside triphosphate hydrolases"/>
    <property type="match status" value="1"/>
</dbReference>
<keyword evidence="4" id="KW-0342">GTP-binding</keyword>
<evidence type="ECO:0000256" key="3">
    <source>
        <dbReference type="ARBA" id="ARBA00022801"/>
    </source>
</evidence>
<dbReference type="EMBL" id="CAJNOI010000073">
    <property type="protein sequence ID" value="CAF1002910.1"/>
    <property type="molecule type" value="Genomic_DNA"/>
</dbReference>
<evidence type="ECO:0000313" key="9">
    <source>
        <dbReference type="Proteomes" id="UP000663832"/>
    </source>
</evidence>
<dbReference type="InterPro" id="IPR045063">
    <property type="entry name" value="Dynamin_N"/>
</dbReference>
<evidence type="ECO:0000256" key="4">
    <source>
        <dbReference type="ARBA" id="ARBA00023134"/>
    </source>
</evidence>
<sequence length="706" mass="79495">MVADTKEAQEKLKSHLEKCRALVDKSNKELFNSAQTSQLANYMAILKRKINDVTELQIRMTIVAPMKAGKSTIINALIGRECLPSRNDAMTVLPTEVVLKQAKEGVNDTPHLILTSENRKAIHCLQQETKIELNSYAHKQPDDKDFSRLFHGNVNLMTLAKEICEKDNNLFFSWKQEDENDIRKTLTYLNDLIRIYILIKPVNVEASVPQQLEQFESTMDTTGVLLPATLDQQLDGDDILAKLSDSIPRLEVLYKPLRAASSSNTADSSLPLVHSESCQLLLVDTPGPNEASASNVLHHVVHHELAKADIVLVTFNYTTLNTDTDNDIAKKIDNIHKVKGNNDAIYALVNKVDQRRSGDMTEEEVRSHIAMRYKIPENRIFELKAIHALRARRFLADFEKVSDHSNICQKESTLDMLREAFPSQWKKKKDKITVTDLIETAKELYEESGIDEFLGKGIETVRKQVLHRCFSSAIDTCIQVPKFLSDTIWVRQNGLKLDTEKVNQERLSLQSEIAKMSELKTTYDERKSEILSNFRTQLDKILKIHTSQANNKVELLFDERNTIWMDPSMWRDKVREQLFAGGLVVGFVSSGAVAAASLMLGPTCGAVAAVVGAATFGSVQIAGRFAQDHGHIVTDPSATIEPNDSKFVQTAKTVSHKMARIYAAVFTNDEARFETEAQAKEFIDRVQKAANDISRDYYDTISKEIT</sequence>
<dbReference type="OrthoDB" id="9984778at2759"/>